<evidence type="ECO:0000313" key="1">
    <source>
        <dbReference type="EMBL" id="NYE03607.1"/>
    </source>
</evidence>
<dbReference type="EMBL" id="JACCBX010000001">
    <property type="protein sequence ID" value="NYE03607.1"/>
    <property type="molecule type" value="Genomic_DNA"/>
</dbReference>
<protein>
    <recommendedName>
        <fullName evidence="3">DUF4359 domain-containing protein</fullName>
    </recommendedName>
</protein>
<dbReference type="AlphaFoldDB" id="A0A852T715"/>
<accession>A0A852T715</accession>
<organism evidence="1 2">
    <name type="scientific">Neobacillus niacini</name>
    <dbReference type="NCBI Taxonomy" id="86668"/>
    <lineage>
        <taxon>Bacteria</taxon>
        <taxon>Bacillati</taxon>
        <taxon>Bacillota</taxon>
        <taxon>Bacilli</taxon>
        <taxon>Bacillales</taxon>
        <taxon>Bacillaceae</taxon>
        <taxon>Neobacillus</taxon>
    </lineage>
</organism>
<gene>
    <name evidence="1" type="ORF">F4694_000326</name>
</gene>
<dbReference type="Proteomes" id="UP000548423">
    <property type="component" value="Unassembled WGS sequence"/>
</dbReference>
<reference evidence="2" key="2">
    <citation type="submission" date="2020-08" db="EMBL/GenBank/DDBJ databases">
        <title>The Agave Microbiome: Exploring the role of microbial communities in plant adaptations to desert environments.</title>
        <authorList>
            <person name="Partida-Martinez L.P."/>
        </authorList>
    </citation>
    <scope>NUCLEOTIDE SEQUENCE [LARGE SCALE GENOMIC DNA]</scope>
    <source>
        <strain evidence="2">AT2.8</strain>
    </source>
</reference>
<comment type="caution">
    <text evidence="1">The sequence shown here is derived from an EMBL/GenBank/DDBJ whole genome shotgun (WGS) entry which is preliminary data.</text>
</comment>
<name>A0A852T715_9BACI</name>
<evidence type="ECO:0000313" key="2">
    <source>
        <dbReference type="Proteomes" id="UP000548423"/>
    </source>
</evidence>
<sequence>MKKVISIILLIVIVFVLSETNPGRSQYVEWITHEAMDQSSNILEKGILSLAGEKVFDMGTTEKDYFIFSVYKTDFSEIGLGQVTSIGIFNKFIPISKNEK</sequence>
<reference evidence="2" key="1">
    <citation type="submission" date="2020-07" db="EMBL/GenBank/DDBJ databases">
        <authorList>
            <person name="Partida-Martinez L."/>
            <person name="Huntemann M."/>
            <person name="Clum A."/>
            <person name="Wang J."/>
            <person name="Palaniappan K."/>
            <person name="Ritter S."/>
            <person name="Chen I.-M."/>
            <person name="Stamatis D."/>
            <person name="Reddy T."/>
            <person name="O'Malley R."/>
            <person name="Daum C."/>
            <person name="Shapiro N."/>
            <person name="Ivanova N."/>
            <person name="Kyrpides N."/>
            <person name="Woyke T."/>
        </authorList>
    </citation>
    <scope>NUCLEOTIDE SEQUENCE [LARGE SCALE GENOMIC DNA]</scope>
    <source>
        <strain evidence="2">AT2.8</strain>
    </source>
</reference>
<dbReference type="InterPro" id="IPR025578">
    <property type="entry name" value="DUF4359"/>
</dbReference>
<proteinExistence type="predicted"/>
<dbReference type="Pfam" id="PF14271">
    <property type="entry name" value="DUF4359"/>
    <property type="match status" value="1"/>
</dbReference>
<evidence type="ECO:0008006" key="3">
    <source>
        <dbReference type="Google" id="ProtNLM"/>
    </source>
</evidence>